<comment type="cofactor">
    <cofactor evidence="2">
        <name>Zn(2+)</name>
        <dbReference type="ChEBI" id="CHEBI:29105"/>
    </cofactor>
</comment>
<evidence type="ECO:0000256" key="12">
    <source>
        <dbReference type="SAM" id="SignalP"/>
    </source>
</evidence>
<comment type="caution">
    <text evidence="15">The sequence shown here is derived from an EMBL/GenBank/DDBJ whole genome shotgun (WGS) entry which is preliminary data.</text>
</comment>
<dbReference type="SUPFAM" id="SSF55486">
    <property type="entry name" value="Metalloproteases ('zincins'), catalytic domain"/>
    <property type="match status" value="1"/>
</dbReference>
<feature type="signal peptide" evidence="12">
    <location>
        <begin position="1"/>
        <end position="18"/>
    </location>
</feature>
<dbReference type="SUPFAM" id="SSF63737">
    <property type="entry name" value="Leukotriene A4 hydrolase N-terminal domain"/>
    <property type="match status" value="1"/>
</dbReference>
<dbReference type="PROSITE" id="PS51257">
    <property type="entry name" value="PROKAR_LIPOPROTEIN"/>
    <property type="match status" value="1"/>
</dbReference>
<accession>A0ABV8AFK1</accession>
<keyword evidence="8" id="KW-0479">Metal-binding</keyword>
<evidence type="ECO:0000313" key="16">
    <source>
        <dbReference type="Proteomes" id="UP001595812"/>
    </source>
</evidence>
<evidence type="ECO:0000256" key="1">
    <source>
        <dbReference type="ARBA" id="ARBA00000098"/>
    </source>
</evidence>
<evidence type="ECO:0000256" key="7">
    <source>
        <dbReference type="ARBA" id="ARBA00022670"/>
    </source>
</evidence>
<dbReference type="InterPro" id="IPR050344">
    <property type="entry name" value="Peptidase_M1_aminopeptidases"/>
</dbReference>
<dbReference type="RefSeq" id="WP_386095817.1">
    <property type="nucleotide sequence ID" value="NZ_JBHSAT010000001.1"/>
</dbReference>
<evidence type="ECO:0000259" key="14">
    <source>
        <dbReference type="Pfam" id="PF17900"/>
    </source>
</evidence>
<evidence type="ECO:0000256" key="11">
    <source>
        <dbReference type="ARBA" id="ARBA00023049"/>
    </source>
</evidence>
<evidence type="ECO:0000256" key="3">
    <source>
        <dbReference type="ARBA" id="ARBA00010136"/>
    </source>
</evidence>
<evidence type="ECO:0000256" key="10">
    <source>
        <dbReference type="ARBA" id="ARBA00022833"/>
    </source>
</evidence>
<evidence type="ECO:0000313" key="15">
    <source>
        <dbReference type="EMBL" id="MFC3875641.1"/>
    </source>
</evidence>
<dbReference type="PANTHER" id="PTHR11533">
    <property type="entry name" value="PROTEASE M1 ZINC METALLOPROTEASE"/>
    <property type="match status" value="1"/>
</dbReference>
<evidence type="ECO:0000256" key="6">
    <source>
        <dbReference type="ARBA" id="ARBA00022438"/>
    </source>
</evidence>
<sequence>MKYSLAIVFILLFSCAFAQQTDYVDFTHAKAMITVNPDSASVSGHVIYKFNIEKSVDSIYVDARSMTISEVKLNDEVIPFEYNNHKLIIKKEFQESSENKLLVRYSAQPKKALYFLMRNDDWNIWTQGQGKYTSNWLPSFDDVNEKVIFSFDILAPHGYKVLANGALVSTTPNDNGEMWSYSMEKPMSSYLVALVIGKYDAKKETSDSGIPLENYYYPEDSLKFEPTYRYTKRMFDEMESEIGVPFPWQNYKQIPVHDFLYAGMENASATIFSDAFVVDSIGFNDKNYINVNAHEMAHQWFGDLVTAKSGEHHWLQEGFATYYALLAEKSIFGDDYYHFKLYESAQDLARQALQQDNNALLNPKATSLTFYQHGAWVLHALREKVGDLVFRTAVINYLEKHKFWSVETSDFMFEVEALYDGDLSEFKSRWIESDAFPFDDAIELLRSKSSYIHEYMMVDCDAVDSKCAEYLRYDISDEAKIKVIAQAPQLVTNDTFKSSLKVRQAISQYVTKIPAKLKANYETLLDDDSYLTIESALYNLWVNFPEERSKYLSKTKDIYGLSDYNVRMLWLVLNLNTLEFQSDKTQELYNELLSYTGENYSAEVRMNAFQYLEAIKACNAECQENLEASKAHHNWRMVKFAKVMSEKLKSKS</sequence>
<keyword evidence="9 15" id="KW-0378">Hydrolase</keyword>
<dbReference type="PANTHER" id="PTHR11533:SF174">
    <property type="entry name" value="PUROMYCIN-SENSITIVE AMINOPEPTIDASE-RELATED"/>
    <property type="match status" value="1"/>
</dbReference>
<dbReference type="Gene3D" id="2.60.40.1730">
    <property type="entry name" value="tricorn interacting facor f3 domain"/>
    <property type="match status" value="1"/>
</dbReference>
<keyword evidence="7" id="KW-0645">Protease</keyword>
<evidence type="ECO:0000256" key="2">
    <source>
        <dbReference type="ARBA" id="ARBA00001947"/>
    </source>
</evidence>
<evidence type="ECO:0000256" key="4">
    <source>
        <dbReference type="ARBA" id="ARBA00012564"/>
    </source>
</evidence>
<dbReference type="EC" id="3.4.11.2" evidence="4"/>
<dbReference type="InterPro" id="IPR014782">
    <property type="entry name" value="Peptidase_M1_dom"/>
</dbReference>
<feature type="chain" id="PRO_5047067194" description="Aminopeptidase N" evidence="12">
    <location>
        <begin position="19"/>
        <end position="652"/>
    </location>
</feature>
<gene>
    <name evidence="15" type="ORF">ACFOSX_00210</name>
</gene>
<keyword evidence="6 15" id="KW-0031">Aminopeptidase</keyword>
<keyword evidence="11" id="KW-0482">Metalloprotease</keyword>
<dbReference type="GO" id="GO:0004177">
    <property type="term" value="F:aminopeptidase activity"/>
    <property type="evidence" value="ECO:0007669"/>
    <property type="project" value="UniProtKB-KW"/>
</dbReference>
<dbReference type="Pfam" id="PF01433">
    <property type="entry name" value="Peptidase_M1"/>
    <property type="match status" value="1"/>
</dbReference>
<evidence type="ECO:0000259" key="13">
    <source>
        <dbReference type="Pfam" id="PF01433"/>
    </source>
</evidence>
<keyword evidence="10" id="KW-0862">Zinc</keyword>
<dbReference type="InterPro" id="IPR045357">
    <property type="entry name" value="Aminopeptidase_N-like_N"/>
</dbReference>
<organism evidence="15 16">
    <name type="scientific">Winogradskyella maritima</name>
    <dbReference type="NCBI Taxonomy" id="1517766"/>
    <lineage>
        <taxon>Bacteria</taxon>
        <taxon>Pseudomonadati</taxon>
        <taxon>Bacteroidota</taxon>
        <taxon>Flavobacteriia</taxon>
        <taxon>Flavobacteriales</taxon>
        <taxon>Flavobacteriaceae</taxon>
        <taxon>Winogradskyella</taxon>
    </lineage>
</organism>
<comment type="similarity">
    <text evidence="3">Belongs to the peptidase M1 family.</text>
</comment>
<dbReference type="EMBL" id="JBHSAT010000001">
    <property type="protein sequence ID" value="MFC3875641.1"/>
    <property type="molecule type" value="Genomic_DNA"/>
</dbReference>
<feature type="domain" description="Aminopeptidase N-like N-terminal" evidence="14">
    <location>
        <begin position="31"/>
        <end position="191"/>
    </location>
</feature>
<name>A0ABV8AFK1_9FLAO</name>
<dbReference type="InterPro" id="IPR042097">
    <property type="entry name" value="Aminopeptidase_N-like_N_sf"/>
</dbReference>
<dbReference type="InterPro" id="IPR027268">
    <property type="entry name" value="Peptidase_M4/M1_CTD_sf"/>
</dbReference>
<dbReference type="Gene3D" id="1.10.390.10">
    <property type="entry name" value="Neutral Protease Domain 2"/>
    <property type="match status" value="1"/>
</dbReference>
<dbReference type="CDD" id="cd09603">
    <property type="entry name" value="M1_APN_like"/>
    <property type="match status" value="1"/>
</dbReference>
<keyword evidence="12" id="KW-0732">Signal</keyword>
<evidence type="ECO:0000256" key="8">
    <source>
        <dbReference type="ARBA" id="ARBA00022723"/>
    </source>
</evidence>
<dbReference type="Proteomes" id="UP001595812">
    <property type="component" value="Unassembled WGS sequence"/>
</dbReference>
<dbReference type="PRINTS" id="PR00756">
    <property type="entry name" value="ALADIPTASE"/>
</dbReference>
<feature type="domain" description="Peptidase M1 membrane alanine aminopeptidase" evidence="13">
    <location>
        <begin position="230"/>
        <end position="430"/>
    </location>
</feature>
<comment type="catalytic activity">
    <reaction evidence="1">
        <text>Release of an N-terminal amino acid, Xaa-|-Yaa- from a peptide, amide or arylamide. Xaa is preferably Ala, but may be most amino acids including Pro (slow action). When a terminal hydrophobic residue is followed by a prolyl residue, the two may be released as an intact Xaa-Pro dipeptide.</text>
        <dbReference type="EC" id="3.4.11.2"/>
    </reaction>
</comment>
<evidence type="ECO:0000256" key="5">
    <source>
        <dbReference type="ARBA" id="ARBA00015611"/>
    </source>
</evidence>
<dbReference type="Pfam" id="PF17900">
    <property type="entry name" value="Peptidase_M1_N"/>
    <property type="match status" value="1"/>
</dbReference>
<dbReference type="InterPro" id="IPR001930">
    <property type="entry name" value="Peptidase_M1"/>
</dbReference>
<protein>
    <recommendedName>
        <fullName evidence="5">Aminopeptidase N</fullName>
        <ecNumber evidence="4">3.4.11.2</ecNumber>
    </recommendedName>
</protein>
<evidence type="ECO:0000256" key="9">
    <source>
        <dbReference type="ARBA" id="ARBA00022801"/>
    </source>
</evidence>
<keyword evidence="16" id="KW-1185">Reference proteome</keyword>
<proteinExistence type="inferred from homology"/>
<reference evidence="16" key="1">
    <citation type="journal article" date="2019" name="Int. J. Syst. Evol. Microbiol.">
        <title>The Global Catalogue of Microorganisms (GCM) 10K type strain sequencing project: providing services to taxonomists for standard genome sequencing and annotation.</title>
        <authorList>
            <consortium name="The Broad Institute Genomics Platform"/>
            <consortium name="The Broad Institute Genome Sequencing Center for Infectious Disease"/>
            <person name="Wu L."/>
            <person name="Ma J."/>
        </authorList>
    </citation>
    <scope>NUCLEOTIDE SEQUENCE [LARGE SCALE GENOMIC DNA]</scope>
    <source>
        <strain evidence="16">CECT 8979</strain>
    </source>
</reference>